<reference evidence="2 3" key="1">
    <citation type="submission" date="2018-08" db="EMBL/GenBank/DDBJ databases">
        <title>A genome reference for cultivated species of the human gut microbiota.</title>
        <authorList>
            <person name="Zou Y."/>
            <person name="Xue W."/>
            <person name="Luo G."/>
        </authorList>
    </citation>
    <scope>NUCLEOTIDE SEQUENCE [LARGE SCALE GENOMIC DNA]</scope>
    <source>
        <strain evidence="2 3">AF43-2</strain>
    </source>
</reference>
<dbReference type="Pfam" id="PF04230">
    <property type="entry name" value="PS_pyruv_trans"/>
    <property type="match status" value="1"/>
</dbReference>
<proteinExistence type="predicted"/>
<dbReference type="AlphaFoldDB" id="A0AA92V4M3"/>
<comment type="caution">
    <text evidence="2">The sequence shown here is derived from an EMBL/GenBank/DDBJ whole genome shotgun (WGS) entry which is preliminary data.</text>
</comment>
<organism evidence="2 3">
    <name type="scientific">Segatella copri</name>
    <dbReference type="NCBI Taxonomy" id="165179"/>
    <lineage>
        <taxon>Bacteria</taxon>
        <taxon>Pseudomonadati</taxon>
        <taxon>Bacteroidota</taxon>
        <taxon>Bacteroidia</taxon>
        <taxon>Bacteroidales</taxon>
        <taxon>Prevotellaceae</taxon>
        <taxon>Segatella</taxon>
    </lineage>
</organism>
<evidence type="ECO:0000313" key="2">
    <source>
        <dbReference type="EMBL" id="RHK47924.1"/>
    </source>
</evidence>
<evidence type="ECO:0000313" key="3">
    <source>
        <dbReference type="Proteomes" id="UP000284562"/>
    </source>
</evidence>
<dbReference type="InterPro" id="IPR007345">
    <property type="entry name" value="Polysacch_pyruvyl_Trfase"/>
</dbReference>
<name>A0AA92V4M3_9BACT</name>
<feature type="domain" description="Polysaccharide pyruvyl transferase" evidence="1">
    <location>
        <begin position="2"/>
        <end position="209"/>
    </location>
</feature>
<accession>A0AA92V4M3</accession>
<protein>
    <submittedName>
        <fullName evidence="2">Polysaccharide pyruvyl transferase family protein</fullName>
    </submittedName>
</protein>
<dbReference type="Proteomes" id="UP000284562">
    <property type="component" value="Unassembled WGS sequence"/>
</dbReference>
<evidence type="ECO:0000259" key="1">
    <source>
        <dbReference type="Pfam" id="PF04230"/>
    </source>
</evidence>
<gene>
    <name evidence="2" type="ORF">DW064_09825</name>
</gene>
<sequence length="266" mass="30316">MNLDAIIVGSDQVWRPCYFKSQWNAGIENAFLSFTRDWKIKRIAYAASFGVNDWEFSDQETQLVAEAGKLFSVISVREDSGIKLLKEKLNLDSIQVLDPTLLLSRDDYVKLIEKADIGKSSGNLLTYILNPSSKKTTFINEVAKAKGLIPFSVNNSNVKQTAPIEQRIMPSIEKWLQGFNDAKLVVTDSFHACVFSIIFNKPFIVLGNHERGNARFDSLLKLFDLHDNLVANLDSYSFERILSSRIENKKIEELRIKSIQFLKQFI</sequence>
<dbReference type="EMBL" id="QRNN01000038">
    <property type="protein sequence ID" value="RHK47924.1"/>
    <property type="molecule type" value="Genomic_DNA"/>
</dbReference>
<dbReference type="GO" id="GO:0016740">
    <property type="term" value="F:transferase activity"/>
    <property type="evidence" value="ECO:0007669"/>
    <property type="project" value="UniProtKB-KW"/>
</dbReference>
<keyword evidence="2" id="KW-0808">Transferase</keyword>